<feature type="transmembrane region" description="Helical" evidence="2">
    <location>
        <begin position="33"/>
        <end position="56"/>
    </location>
</feature>
<evidence type="ECO:0000313" key="4">
    <source>
        <dbReference type="Proteomes" id="UP001303647"/>
    </source>
</evidence>
<dbReference type="PANTHER" id="PTHR35896">
    <property type="entry name" value="IG-LIKE DOMAIN-CONTAINING PROTEIN"/>
    <property type="match status" value="1"/>
</dbReference>
<protein>
    <submittedName>
        <fullName evidence="3">Uncharacterized protein</fullName>
    </submittedName>
</protein>
<dbReference type="Proteomes" id="UP001303647">
    <property type="component" value="Unassembled WGS sequence"/>
</dbReference>
<name>A0AAN7CKM6_9PEZI</name>
<reference evidence="3" key="1">
    <citation type="journal article" date="2023" name="Mol. Phylogenet. Evol.">
        <title>Genome-scale phylogeny and comparative genomics of the fungal order Sordariales.</title>
        <authorList>
            <person name="Hensen N."/>
            <person name="Bonometti L."/>
            <person name="Westerberg I."/>
            <person name="Brannstrom I.O."/>
            <person name="Guillou S."/>
            <person name="Cros-Aarteil S."/>
            <person name="Calhoun S."/>
            <person name="Haridas S."/>
            <person name="Kuo A."/>
            <person name="Mondo S."/>
            <person name="Pangilinan J."/>
            <person name="Riley R."/>
            <person name="LaButti K."/>
            <person name="Andreopoulos B."/>
            <person name="Lipzen A."/>
            <person name="Chen C."/>
            <person name="Yan M."/>
            <person name="Daum C."/>
            <person name="Ng V."/>
            <person name="Clum A."/>
            <person name="Steindorff A."/>
            <person name="Ohm R.A."/>
            <person name="Martin F."/>
            <person name="Silar P."/>
            <person name="Natvig D.O."/>
            <person name="Lalanne C."/>
            <person name="Gautier V."/>
            <person name="Ament-Velasquez S.L."/>
            <person name="Kruys A."/>
            <person name="Hutchinson M.I."/>
            <person name="Powell A.J."/>
            <person name="Barry K."/>
            <person name="Miller A.N."/>
            <person name="Grigoriev I.V."/>
            <person name="Debuchy R."/>
            <person name="Gladieux P."/>
            <person name="Hiltunen Thoren M."/>
            <person name="Johannesson H."/>
        </authorList>
    </citation>
    <scope>NUCLEOTIDE SEQUENCE</scope>
    <source>
        <strain evidence="3">CBS 359.72</strain>
    </source>
</reference>
<dbReference type="PANTHER" id="PTHR35896:SF3">
    <property type="entry name" value="MAJOR FACILITATOR SUPERFAMILY TRANSPORTER"/>
    <property type="match status" value="1"/>
</dbReference>
<organism evidence="3 4">
    <name type="scientific">Corynascus novoguineensis</name>
    <dbReference type="NCBI Taxonomy" id="1126955"/>
    <lineage>
        <taxon>Eukaryota</taxon>
        <taxon>Fungi</taxon>
        <taxon>Dikarya</taxon>
        <taxon>Ascomycota</taxon>
        <taxon>Pezizomycotina</taxon>
        <taxon>Sordariomycetes</taxon>
        <taxon>Sordariomycetidae</taxon>
        <taxon>Sordariales</taxon>
        <taxon>Chaetomiaceae</taxon>
        <taxon>Corynascus</taxon>
    </lineage>
</organism>
<keyword evidence="2" id="KW-1133">Transmembrane helix</keyword>
<evidence type="ECO:0000313" key="3">
    <source>
        <dbReference type="EMBL" id="KAK4243027.1"/>
    </source>
</evidence>
<evidence type="ECO:0000256" key="1">
    <source>
        <dbReference type="SAM" id="MobiDB-lite"/>
    </source>
</evidence>
<comment type="caution">
    <text evidence="3">The sequence shown here is derived from an EMBL/GenBank/DDBJ whole genome shotgun (WGS) entry which is preliminary data.</text>
</comment>
<keyword evidence="4" id="KW-1185">Reference proteome</keyword>
<evidence type="ECO:0000256" key="2">
    <source>
        <dbReference type="SAM" id="Phobius"/>
    </source>
</evidence>
<sequence>MSPCPYYEDDEPGARLPPIQHGRSHFTSRRTSIWGWLSLCLAVFTLTSFFWGILLLQIRRSCHSQVDKNIYSQPKATEPGHNFKSHARYISCGKSIAESKSLGCKYDILSNHWVPWQCMDDGSVEIYQSDGSWFGFADENRTQLIGSAEGMGSTEVYYTNMRDHIVHCAALWKKQFNAFFEERVYYDSLILDPKHTYHCADFLVDMTDKGPDFRNIPIKVEVGHAGCWVREKGCSH</sequence>
<dbReference type="EMBL" id="MU857908">
    <property type="protein sequence ID" value="KAK4243027.1"/>
    <property type="molecule type" value="Genomic_DNA"/>
</dbReference>
<reference evidence="3" key="2">
    <citation type="submission" date="2023-05" db="EMBL/GenBank/DDBJ databases">
        <authorList>
            <consortium name="Lawrence Berkeley National Laboratory"/>
            <person name="Steindorff A."/>
            <person name="Hensen N."/>
            <person name="Bonometti L."/>
            <person name="Westerberg I."/>
            <person name="Brannstrom I.O."/>
            <person name="Guillou S."/>
            <person name="Cros-Aarteil S."/>
            <person name="Calhoun S."/>
            <person name="Haridas S."/>
            <person name="Kuo A."/>
            <person name="Mondo S."/>
            <person name="Pangilinan J."/>
            <person name="Riley R."/>
            <person name="Labutti K."/>
            <person name="Andreopoulos B."/>
            <person name="Lipzen A."/>
            <person name="Chen C."/>
            <person name="Yanf M."/>
            <person name="Daum C."/>
            <person name="Ng V."/>
            <person name="Clum A."/>
            <person name="Ohm R."/>
            <person name="Martin F."/>
            <person name="Silar P."/>
            <person name="Natvig D."/>
            <person name="Lalanne C."/>
            <person name="Gautier V."/>
            <person name="Ament-Velasquez S.L."/>
            <person name="Kruys A."/>
            <person name="Hutchinson M.I."/>
            <person name="Powell A.J."/>
            <person name="Barry K."/>
            <person name="Miller A.N."/>
            <person name="Grigoriev I.V."/>
            <person name="Debuchy R."/>
            <person name="Gladieux P."/>
            <person name="Thoren M.H."/>
            <person name="Johannesson H."/>
        </authorList>
    </citation>
    <scope>NUCLEOTIDE SEQUENCE</scope>
    <source>
        <strain evidence="3">CBS 359.72</strain>
    </source>
</reference>
<proteinExistence type="predicted"/>
<gene>
    <name evidence="3" type="ORF">C7999DRAFT_18550</name>
</gene>
<keyword evidence="2" id="KW-0812">Transmembrane</keyword>
<feature type="region of interest" description="Disordered" evidence="1">
    <location>
        <begin position="1"/>
        <end position="20"/>
    </location>
</feature>
<dbReference type="InterPro" id="IPR053008">
    <property type="entry name" value="Phomopsin_biosynth_assoc"/>
</dbReference>
<keyword evidence="2" id="KW-0472">Membrane</keyword>
<accession>A0AAN7CKM6</accession>
<dbReference type="AlphaFoldDB" id="A0AAN7CKM6"/>